<dbReference type="RefSeq" id="YP_009276315.1">
    <property type="nucleotide sequence ID" value="NC_030937.1"/>
</dbReference>
<evidence type="ECO:0000313" key="1">
    <source>
        <dbReference type="EMBL" id="AMM44690.1"/>
    </source>
</evidence>
<dbReference type="GeneID" id="40066188"/>
<protein>
    <submittedName>
        <fullName evidence="1">Uncharacterized protein</fullName>
    </submittedName>
</protein>
<proteinExistence type="predicted"/>
<keyword evidence="2" id="KW-1185">Reference proteome</keyword>
<dbReference type="EMBL" id="KU595433">
    <property type="protein sequence ID" value="AMM44690.1"/>
    <property type="molecule type" value="Genomic_DNA"/>
</dbReference>
<dbReference type="Proteomes" id="UP000224679">
    <property type="component" value="Segment"/>
</dbReference>
<accession>A0A127AVK2</accession>
<reference evidence="1 2" key="1">
    <citation type="journal article" date="2016" name="Genome Announc.">
        <title>Complete Genome Sequences of Lytic Bacteriophages of Xanthomonas arboricola pv. juglandis.</title>
        <authorList>
            <person name="Retamales J."/>
            <person name="Vasquez I."/>
            <person name="Santos L."/>
            <person name="Segovia C."/>
            <person name="Ayala M."/>
            <person name="Alvarado R."/>
            <person name="Nunez P."/>
            <person name="Santander J."/>
        </authorList>
    </citation>
    <scope>NUCLEOTIDE SEQUENCE [LARGE SCALE GENOMIC DNA]</scope>
</reference>
<dbReference type="KEGG" id="vg:40066188"/>
<name>A0A127AVK2_9CAUD</name>
<sequence length="85" mass="9721">MDNIRFDKPELDFDGDRFSPYGGGHVTVTASAWYGSEKFLNRQCLPSYAVGGDAWPHIINEMHTALVCTILQRYPPTDFTIKQRR</sequence>
<organism evidence="1 2">
    <name type="scientific">Xanthomonas phage f30-Xaj</name>
    <dbReference type="NCBI Taxonomy" id="1784981"/>
    <lineage>
        <taxon>Viruses</taxon>
        <taxon>Duplodnaviria</taxon>
        <taxon>Heunggongvirae</taxon>
        <taxon>Uroviricota</taxon>
        <taxon>Caudoviricetes</taxon>
        <taxon>Autographivirales</taxon>
        <taxon>Autonotataviridae</taxon>
        <taxon>Gujervirinae</taxon>
        <taxon>Pradovirus</taxon>
        <taxon>Pradovirus f30</taxon>
    </lineage>
</organism>
<evidence type="ECO:0000313" key="2">
    <source>
        <dbReference type="Proteomes" id="UP000224679"/>
    </source>
</evidence>